<reference evidence="2" key="1">
    <citation type="journal article" date="2020" name="Mol. Plant Microbe">
        <title>Rhizobial microsymbionts of the narrowly endemic Oxytropis species growing in Kamchatka are characterized by significant genetic diversity and possess a set of genes that are associated with T3SS and T6SS secretion systems and can affect the development of symbiosis.</title>
        <authorList>
            <person name="Safronova V."/>
            <person name="Guro P."/>
            <person name="Sazanova A."/>
            <person name="Kuznetsova I."/>
            <person name="Belimov A."/>
            <person name="Yakubov V."/>
            <person name="Chirak E."/>
            <person name="Afonin A."/>
            <person name="Gogolev Y."/>
            <person name="Andronov E."/>
            <person name="Tikhonovich I."/>
        </authorList>
    </citation>
    <scope>NUCLEOTIDE SEQUENCE [LARGE SCALE GENOMIC DNA]</scope>
    <source>
        <strain evidence="2">RCAM0610</strain>
    </source>
</reference>
<sequence>MAGAASTFGAFLNLSASSYDQYKIEIIAAVPATNAVDIWLENSTNNGSSYGATSDVNWRRSQQTTASTTISGVNGGSDTKAILGNNITNTANLAGFCGDITFFPHASARNRAIWSLSGHTGANEFGGEGTGFFVAATNALRIKPSSGNWTSGRLNLYGIRH</sequence>
<evidence type="ECO:0000313" key="2">
    <source>
        <dbReference type="Proteomes" id="UP000515518"/>
    </source>
</evidence>
<protein>
    <submittedName>
        <fullName evidence="1">Uncharacterized protein</fullName>
    </submittedName>
</protein>
<evidence type="ECO:0000313" key="1">
    <source>
        <dbReference type="EMBL" id="QND42950.1"/>
    </source>
</evidence>
<dbReference type="EMBL" id="CP050549">
    <property type="protein sequence ID" value="QND42950.1"/>
    <property type="molecule type" value="Genomic_DNA"/>
</dbReference>
<gene>
    <name evidence="1" type="ORF">HB770_20805</name>
</gene>
<accession>A0A7G6RL18</accession>
<dbReference type="Proteomes" id="UP000515518">
    <property type="component" value="Chromosome"/>
</dbReference>
<organism evidence="1 2">
    <name type="scientific">Rhizobium leguminosarum bv. viciae</name>
    <dbReference type="NCBI Taxonomy" id="387"/>
    <lineage>
        <taxon>Bacteria</taxon>
        <taxon>Pseudomonadati</taxon>
        <taxon>Pseudomonadota</taxon>
        <taxon>Alphaproteobacteria</taxon>
        <taxon>Hyphomicrobiales</taxon>
        <taxon>Rhizobiaceae</taxon>
        <taxon>Rhizobium/Agrobacterium group</taxon>
        <taxon>Rhizobium</taxon>
    </lineage>
</organism>
<dbReference type="AlphaFoldDB" id="A0A7G6RL18"/>
<name>A0A7G6RL18_RHILV</name>
<proteinExistence type="predicted"/>